<evidence type="ECO:0000256" key="1">
    <source>
        <dbReference type="SAM" id="Coils"/>
    </source>
</evidence>
<feature type="domain" description="DUF4485" evidence="2">
    <location>
        <begin position="8"/>
        <end position="90"/>
    </location>
</feature>
<sequence length="891" mass="105148">MNSSKESLDNAFQKMVIQMKPYVLQNTNVKESRFIRAWIKKLCNEAIYSIAERKNRNLYALLLLTMLHDGSLDEPFTTLPTDGVLPTIPAYIVDHLNSIDVNKKKIGLEPSWLHEDSLLQDSLLSIENNLLVYKDIFSPQKRERFMLSSHFLLKKNQLNENVKQAGVFKSKFSNTNNENESHSFLDEDLEINNIKTEYHVRNIKKSSKINALHKTETGTGARALKIHKTNLEAQYQHDQIVEKVVELKDNEITDVKKFYEAKIEELEKINKGLESKISALNEELSTLKSANRHAIESLKKSEEKAAETEKEFEKILCDKLSGFELEMYKLQCSHRENIHQLVNEAEGKINSIKYIMEKDSSLLKEEIKKCNERLNSQTQFNETIERENYKYRHEQQEYKDIMEKQRIQIEEYNIKLQQQKNQAQEQEKLHQKFIDELNTKNEHILNLQKEQDLQILKKSSAISSLEAELVLLKETIELMKSNEKESKVSTHQEVVKLQCAHQQQMLLIKNELGNKLLEYENKLKKSDLLIIEKDEEIKRLLTNIDSHVNESNEAIESFKKKAEEDSANMFKELSIQLEVLQTSLRSARQKIEDNKVEFTKRLDEQRSMYEKQILSYKESFEFEKCQLKQQYDEQRSNLLKQIENQSNLQEQFLKSWKEEESKYKDQNDKHQKTIEEMESQVRSLRVEVIQANTLRKEQIVEIGLLRKEEQEAARRNEEALHSKYKNEIDEINLRLQKEHSIQLNLFTKKMNEQLRNIENEYSKKTAEDHNKIASLREELSAANKKAGEYEKQLQECMEMVSDERKKFSEYQNQSLLKREEMEEHYQNMLMKSDENLFCCRQEYENKLKGMLSSSVQQDLEDTISALREQLQIMQAHIDILQAELDVNEVKK</sequence>
<keyword evidence="3" id="KW-1185">Reference proteome</keyword>
<feature type="coiled-coil region" evidence="1">
    <location>
        <begin position="256"/>
        <end position="318"/>
    </location>
</feature>
<dbReference type="RefSeq" id="XP_065659319.1">
    <property type="nucleotide sequence ID" value="XM_065803247.1"/>
</dbReference>
<proteinExistence type="predicted"/>
<dbReference type="InterPro" id="IPR027831">
    <property type="entry name" value="DUF4485"/>
</dbReference>
<feature type="coiled-coil region" evidence="1">
    <location>
        <begin position="570"/>
        <end position="597"/>
    </location>
</feature>
<dbReference type="GeneID" id="101234474"/>
<dbReference type="Pfam" id="PF14846">
    <property type="entry name" value="DUF4485"/>
    <property type="match status" value="1"/>
</dbReference>
<feature type="coiled-coil region" evidence="1">
    <location>
        <begin position="395"/>
        <end position="436"/>
    </location>
</feature>
<dbReference type="PANTHER" id="PTHR18871">
    <property type="entry name" value="CENTROSOMAL PROTEIN OF 112 KDA"/>
    <property type="match status" value="1"/>
</dbReference>
<keyword evidence="1" id="KW-0175">Coiled coil</keyword>
<evidence type="ECO:0000313" key="3">
    <source>
        <dbReference type="Proteomes" id="UP001652625"/>
    </source>
</evidence>
<dbReference type="InterPro" id="IPR055310">
    <property type="entry name" value="CEP112"/>
</dbReference>
<evidence type="ECO:0000259" key="2">
    <source>
        <dbReference type="Pfam" id="PF14846"/>
    </source>
</evidence>
<reference evidence="4" key="1">
    <citation type="submission" date="2025-08" db="UniProtKB">
        <authorList>
            <consortium name="RefSeq"/>
        </authorList>
    </citation>
    <scope>IDENTIFICATION</scope>
</reference>
<gene>
    <name evidence="4" type="primary">LOC101234474</name>
</gene>
<dbReference type="PANTHER" id="PTHR18871:SF2">
    <property type="entry name" value="CENTROSOMAL PROTEIN OF 112 KDA"/>
    <property type="match status" value="1"/>
</dbReference>
<organism evidence="3 4">
    <name type="scientific">Hydra vulgaris</name>
    <name type="common">Hydra</name>
    <name type="synonym">Hydra attenuata</name>
    <dbReference type="NCBI Taxonomy" id="6087"/>
    <lineage>
        <taxon>Eukaryota</taxon>
        <taxon>Metazoa</taxon>
        <taxon>Cnidaria</taxon>
        <taxon>Hydrozoa</taxon>
        <taxon>Hydroidolina</taxon>
        <taxon>Anthoathecata</taxon>
        <taxon>Aplanulata</taxon>
        <taxon>Hydridae</taxon>
        <taxon>Hydra</taxon>
    </lineage>
</organism>
<dbReference type="Proteomes" id="UP001652625">
    <property type="component" value="Chromosome 08"/>
</dbReference>
<accession>A0ABM4CCA9</accession>
<feature type="coiled-coil region" evidence="1">
    <location>
        <begin position="856"/>
        <end position="883"/>
    </location>
</feature>
<evidence type="ECO:0000313" key="4">
    <source>
        <dbReference type="RefSeq" id="XP_065659319.1"/>
    </source>
</evidence>
<protein>
    <submittedName>
        <fullName evidence="4">Centrosomal protein of 112 kDa isoform X3</fullName>
    </submittedName>
</protein>
<feature type="coiled-coil region" evidence="1">
    <location>
        <begin position="628"/>
        <end position="799"/>
    </location>
</feature>
<name>A0ABM4CCA9_HYDVU</name>